<name>A0A6H3NRN1_9LEPT</name>
<evidence type="ECO:0000313" key="2">
    <source>
        <dbReference type="Proteomes" id="UP000297649"/>
    </source>
</evidence>
<reference evidence="1" key="1">
    <citation type="journal article" date="2019" name="PLoS Negl. Trop. Dis.">
        <title>Revisiting the worldwide diversity of Leptospira species in the environment.</title>
        <authorList>
            <person name="Vincent A.T."/>
            <person name="Schiettekatte O."/>
            <person name="Bourhy P."/>
            <person name="Veyrier F.J."/>
            <person name="Picardeau M."/>
        </authorList>
    </citation>
    <scope>NUCLEOTIDE SEQUENCE [LARGE SCALE GENOMIC DNA]</scope>
    <source>
        <strain evidence="1">201601109</strain>
    </source>
</reference>
<dbReference type="AlphaFoldDB" id="A0A6H3NRN1"/>
<organism evidence="1 2">
    <name type="scientific">Leptospira bandrabouensis</name>
    <dbReference type="NCBI Taxonomy" id="2484903"/>
    <lineage>
        <taxon>Bacteria</taxon>
        <taxon>Pseudomonadati</taxon>
        <taxon>Spirochaetota</taxon>
        <taxon>Spirochaetia</taxon>
        <taxon>Leptospirales</taxon>
        <taxon>Leptospiraceae</taxon>
        <taxon>Leptospira</taxon>
    </lineage>
</organism>
<proteinExistence type="predicted"/>
<dbReference type="Proteomes" id="UP000297649">
    <property type="component" value="Unassembled WGS sequence"/>
</dbReference>
<evidence type="ECO:0008006" key="3">
    <source>
        <dbReference type="Google" id="ProtNLM"/>
    </source>
</evidence>
<dbReference type="SUPFAM" id="SSF53756">
    <property type="entry name" value="UDP-Glycosyltransferase/glycogen phosphorylase"/>
    <property type="match status" value="1"/>
</dbReference>
<dbReference type="OrthoDB" id="9814612at2"/>
<sequence length="481" mass="55718">MTNQKRNILFVNHNWGGGTEKHVEDLVKCFREEDEFAIFLAKLTEDGIYIHEFLANGVTQSYFFRYNLEINPISSLIFKEPNTLFRLVCNIFKIDLIHFHHFLHTGNLFSVISPFEVPYVVTLHDYFSVCPTINLLNTKGVFCGACLPNSDQSDEYFGCMRKLKLAPKYLFEHRLLYLKVLKASKRIFIPSISMENYISKVFGSFPSLRVFEHGHEKLVKVDWTKSIFLPEKYGKKLKILLLGNITDHKGLKILKGICSEKKVLNFCEFELWGSTPSRIPNVIYRGNYTQETIHQILTENQYDISLQLSITAESFSYTISELVQNRIPVICFNLGAQAERILRYKAGWVIESMDKNSLILKLVELNQKRDQIDYVKKTMDVESLNSMAAMKSFYKKEYLEVMDGNLDETKLDNDFKISDVSGFLASASLEYKNKSSKFKSTLKFKILDGLKTLLKLCYFSLKAIHLKIVNRKSFIKGFRIV</sequence>
<dbReference type="EMBL" id="RQHU01000019">
    <property type="protein sequence ID" value="TGN12250.1"/>
    <property type="molecule type" value="Genomic_DNA"/>
</dbReference>
<keyword evidence="2" id="KW-1185">Reference proteome</keyword>
<dbReference type="Gene3D" id="3.40.50.2000">
    <property type="entry name" value="Glycogen Phosphorylase B"/>
    <property type="match status" value="2"/>
</dbReference>
<evidence type="ECO:0000313" key="1">
    <source>
        <dbReference type="EMBL" id="TGN12250.1"/>
    </source>
</evidence>
<accession>A0A6H3NRN1</accession>
<comment type="caution">
    <text evidence="1">The sequence shown here is derived from an EMBL/GenBank/DDBJ whole genome shotgun (WGS) entry which is preliminary data.</text>
</comment>
<gene>
    <name evidence="1" type="ORF">EHR08_12745</name>
</gene>
<protein>
    <recommendedName>
        <fullName evidence="3">Glycosyltransferase</fullName>
    </recommendedName>
</protein>